<feature type="compositionally biased region" description="Basic and acidic residues" evidence="1">
    <location>
        <begin position="261"/>
        <end position="271"/>
    </location>
</feature>
<evidence type="ECO:0000256" key="1">
    <source>
        <dbReference type="SAM" id="MobiDB-lite"/>
    </source>
</evidence>
<feature type="non-terminal residue" evidence="3">
    <location>
        <position position="271"/>
    </location>
</feature>
<organism evidence="3 4">
    <name type="scientific">[Candida] subhashii</name>
    <dbReference type="NCBI Taxonomy" id="561895"/>
    <lineage>
        <taxon>Eukaryota</taxon>
        <taxon>Fungi</taxon>
        <taxon>Dikarya</taxon>
        <taxon>Ascomycota</taxon>
        <taxon>Saccharomycotina</taxon>
        <taxon>Pichiomycetes</taxon>
        <taxon>Debaryomycetaceae</taxon>
        <taxon>Spathaspora</taxon>
    </lineage>
</organism>
<protein>
    <submittedName>
        <fullName evidence="3">Uncharacterized protein</fullName>
    </submittedName>
</protein>
<reference evidence="3 4" key="1">
    <citation type="journal article" date="2021" name="DNA Res.">
        <title>Genome analysis of Candida subhashii reveals its hybrid nature and dual mitochondrial genome conformations.</title>
        <authorList>
            <person name="Mixao V."/>
            <person name="Hegedusova E."/>
            <person name="Saus E."/>
            <person name="Pryszcz L.P."/>
            <person name="Cillingova A."/>
            <person name="Nosek J."/>
            <person name="Gabaldon T."/>
        </authorList>
    </citation>
    <scope>NUCLEOTIDE SEQUENCE [LARGE SCALE GENOMIC DNA]</scope>
    <source>
        <strain evidence="3 4">CBS 10753</strain>
    </source>
</reference>
<feature type="compositionally biased region" description="Polar residues" evidence="1">
    <location>
        <begin position="249"/>
        <end position="259"/>
    </location>
</feature>
<dbReference type="AlphaFoldDB" id="A0A8J5QPQ1"/>
<sequence length="271" mass="32031">MIFSVDNFPFKINPVRKRFRLIFIPITIWLLVIVYFISKAGYIHLLPNSQQPVHDIQRQNAFATNPEDVTVEDYTADPAYLKLSTEYNDLREIDESSSGIYEQIFNHHSLSSVLGKLDLHDRCQLFFKNLLINDTNWYYDIHRNWRVNYNTDKFRDFKQARLEESRNQQERETEEVTSRKRISKEQNADIEEKIRKEYEGIWNKQVERTFTNWVSVFRIFNKCYVTDNNNTQTASVKRHISHQKKVLNSAGSTGNFASTESEDRTNVGDDG</sequence>
<keyword evidence="2" id="KW-0812">Transmembrane</keyword>
<accession>A0A8J5QPQ1</accession>
<keyword evidence="4" id="KW-1185">Reference proteome</keyword>
<dbReference type="Proteomes" id="UP000694255">
    <property type="component" value="Unassembled WGS sequence"/>
</dbReference>
<proteinExistence type="predicted"/>
<evidence type="ECO:0000313" key="4">
    <source>
        <dbReference type="Proteomes" id="UP000694255"/>
    </source>
</evidence>
<evidence type="ECO:0000313" key="3">
    <source>
        <dbReference type="EMBL" id="KAG7664376.1"/>
    </source>
</evidence>
<feature type="region of interest" description="Disordered" evidence="1">
    <location>
        <begin position="248"/>
        <end position="271"/>
    </location>
</feature>
<feature type="transmembrane region" description="Helical" evidence="2">
    <location>
        <begin position="21"/>
        <end position="38"/>
    </location>
</feature>
<comment type="caution">
    <text evidence="3">The sequence shown here is derived from an EMBL/GenBank/DDBJ whole genome shotgun (WGS) entry which is preliminary data.</text>
</comment>
<feature type="region of interest" description="Disordered" evidence="1">
    <location>
        <begin position="163"/>
        <end position="185"/>
    </location>
</feature>
<dbReference type="RefSeq" id="XP_049264608.1">
    <property type="nucleotide sequence ID" value="XM_049405834.1"/>
</dbReference>
<dbReference type="GeneID" id="73468918"/>
<keyword evidence="2" id="KW-0472">Membrane</keyword>
<gene>
    <name evidence="3" type="ORF">J8A68_002117</name>
</gene>
<name>A0A8J5QPQ1_9ASCO</name>
<dbReference type="EMBL" id="JAGSYN010000096">
    <property type="protein sequence ID" value="KAG7664376.1"/>
    <property type="molecule type" value="Genomic_DNA"/>
</dbReference>
<evidence type="ECO:0000256" key="2">
    <source>
        <dbReference type="SAM" id="Phobius"/>
    </source>
</evidence>
<keyword evidence="2" id="KW-1133">Transmembrane helix</keyword>